<feature type="compositionally biased region" description="Basic and acidic residues" evidence="12">
    <location>
        <begin position="313"/>
        <end position="325"/>
    </location>
</feature>
<evidence type="ECO:0000256" key="8">
    <source>
        <dbReference type="ARBA" id="ARBA00023239"/>
    </source>
</evidence>
<dbReference type="PANTHER" id="PTHR13604:SF0">
    <property type="entry name" value="ABASIC SITE PROCESSING PROTEIN HMCES"/>
    <property type="match status" value="1"/>
</dbReference>
<keyword evidence="3" id="KW-0645">Protease</keyword>
<accession>A0A4Q8K429</accession>
<dbReference type="Gene3D" id="3.90.1680.10">
    <property type="entry name" value="SOS response associated peptidase-like"/>
    <property type="match status" value="1"/>
</dbReference>
<evidence type="ECO:0000256" key="10">
    <source>
        <dbReference type="ARBA" id="ARBA00030898"/>
    </source>
</evidence>
<dbReference type="InterPro" id="IPR036590">
    <property type="entry name" value="SRAP-like"/>
</dbReference>
<dbReference type="EMBL" id="HAHM01000150">
    <property type="protein sequence ID" value="SNX34321.1"/>
    <property type="molecule type" value="Transcribed_RNA"/>
</dbReference>
<reference evidence="14" key="1">
    <citation type="submission" date="2017-05" db="EMBL/GenBank/DDBJ databases">
        <authorList>
            <person name="QRISCLOUD D."/>
        </authorList>
    </citation>
    <scope>NUCLEOTIDE SEQUENCE</scope>
</reference>
<dbReference type="GO" id="GO:0016829">
    <property type="term" value="F:lyase activity"/>
    <property type="evidence" value="ECO:0007669"/>
    <property type="project" value="UniProtKB-KW"/>
</dbReference>
<evidence type="ECO:0000256" key="7">
    <source>
        <dbReference type="ARBA" id="ARBA00023125"/>
    </source>
</evidence>
<sequence>MSILFFAFLKFINFNVLTLDKNSLQKATCRYSFSKNILPKWVDVNKGQQYHPSYNVAPGQYTPVLVKESVTSATKKETEDLLICPMRWGLVPSWHRGSLEDFSLKTTNCRLESICDKPTYRGPLQAGRRCVILSDGYFEWKLTGNGKKQPYFIYFPQEKSLDMSNRNWENDPDNLWTEADGWKGPRLLTMAGIFDIWKSAEHGDLYSYSVITMDSSKTVSSIHSRMPAILDGDDHVKMWLDSGKITHKEALNNLELVQNLEFHTVSMEVNNSRNNTISCVLPLSLSKSPAKSSKRTGLTAWLIPNSQTNSPSPEKKRMKVETGDN</sequence>
<dbReference type="GO" id="GO:0003697">
    <property type="term" value="F:single-stranded DNA binding"/>
    <property type="evidence" value="ECO:0007669"/>
    <property type="project" value="InterPro"/>
</dbReference>
<dbReference type="GO" id="GO:0106300">
    <property type="term" value="P:protein-DNA covalent cross-linking repair"/>
    <property type="evidence" value="ECO:0007669"/>
    <property type="project" value="InterPro"/>
</dbReference>
<evidence type="ECO:0000256" key="12">
    <source>
        <dbReference type="SAM" id="MobiDB-lite"/>
    </source>
</evidence>
<evidence type="ECO:0000256" key="4">
    <source>
        <dbReference type="ARBA" id="ARBA00022763"/>
    </source>
</evidence>
<reference evidence="14" key="2">
    <citation type="submission" date="2019-05" db="EMBL/GenBank/DDBJ databases">
        <title>Unravelling the molecular evolution of spider venoms.</title>
        <authorList>
            <person name="Pineda S."/>
        </authorList>
    </citation>
    <scope>NUCLEOTIDE SEQUENCE</scope>
</reference>
<dbReference type="InterPro" id="IPR003738">
    <property type="entry name" value="SRAP"/>
</dbReference>
<evidence type="ECO:0000256" key="11">
    <source>
        <dbReference type="ARBA" id="ARBA00031130"/>
    </source>
</evidence>
<evidence type="ECO:0000256" key="5">
    <source>
        <dbReference type="ARBA" id="ARBA00022801"/>
    </source>
</evidence>
<feature type="signal peptide" evidence="13">
    <location>
        <begin position="1"/>
        <end position="18"/>
    </location>
</feature>
<evidence type="ECO:0000256" key="6">
    <source>
        <dbReference type="ARBA" id="ARBA00023124"/>
    </source>
</evidence>
<keyword evidence="7" id="KW-0238">DNA-binding</keyword>
<keyword evidence="4" id="KW-0227">DNA damage</keyword>
<dbReference type="Pfam" id="PF02586">
    <property type="entry name" value="SRAP"/>
    <property type="match status" value="1"/>
</dbReference>
<evidence type="ECO:0000313" key="14">
    <source>
        <dbReference type="EMBL" id="SNX34321.1"/>
    </source>
</evidence>
<feature type="chain" id="PRO_5020929786" description="Abasic site processing protein HMCES" evidence="13">
    <location>
        <begin position="19"/>
        <end position="325"/>
    </location>
</feature>
<dbReference type="SUPFAM" id="SSF143081">
    <property type="entry name" value="BB1717-like"/>
    <property type="match status" value="1"/>
</dbReference>
<keyword evidence="5" id="KW-0378">Hydrolase</keyword>
<feature type="region of interest" description="Disordered" evidence="12">
    <location>
        <begin position="302"/>
        <end position="325"/>
    </location>
</feature>
<dbReference type="GO" id="GO:0008233">
    <property type="term" value="F:peptidase activity"/>
    <property type="evidence" value="ECO:0007669"/>
    <property type="project" value="UniProtKB-KW"/>
</dbReference>
<evidence type="ECO:0000256" key="13">
    <source>
        <dbReference type="SAM" id="SignalP"/>
    </source>
</evidence>
<keyword evidence="8" id="KW-0456">Lyase</keyword>
<organism evidence="14">
    <name type="scientific">Liphistius thaleban</name>
    <dbReference type="NCBI Taxonomy" id="1905330"/>
    <lineage>
        <taxon>Eukaryota</taxon>
        <taxon>Metazoa</taxon>
        <taxon>Ecdysozoa</taxon>
        <taxon>Arthropoda</taxon>
        <taxon>Chelicerata</taxon>
        <taxon>Arachnida</taxon>
        <taxon>Araneae</taxon>
        <taxon>Mesothelae</taxon>
        <taxon>Liphistiidae</taxon>
        <taxon>Liphistius</taxon>
    </lineage>
</organism>
<name>A0A4Q8K429_9ARAC</name>
<dbReference type="AlphaFoldDB" id="A0A4Q8K429"/>
<protein>
    <recommendedName>
        <fullName evidence="2">Abasic site processing protein HMCES</fullName>
    </recommendedName>
    <alternativeName>
        <fullName evidence="9">Embryonic stem cell-specific 5-hydroxymethylcytosine-binding protein</fullName>
    </alternativeName>
    <alternativeName>
        <fullName evidence="10">Peptidase HMCES</fullName>
    </alternativeName>
    <alternativeName>
        <fullName evidence="11">SRAP domain-containing protein 1</fullName>
    </alternativeName>
</protein>
<evidence type="ECO:0000256" key="2">
    <source>
        <dbReference type="ARBA" id="ARBA00015888"/>
    </source>
</evidence>
<evidence type="ECO:0000256" key="1">
    <source>
        <dbReference type="ARBA" id="ARBA00008136"/>
    </source>
</evidence>
<comment type="similarity">
    <text evidence="1">Belongs to the SOS response-associated peptidase family.</text>
</comment>
<dbReference type="PANTHER" id="PTHR13604">
    <property type="entry name" value="DC12-RELATED"/>
    <property type="match status" value="1"/>
</dbReference>
<keyword evidence="13" id="KW-0732">Signal</keyword>
<proteinExistence type="inferred from homology"/>
<keyword evidence="6" id="KW-0190">Covalent protein-DNA linkage</keyword>
<evidence type="ECO:0000256" key="3">
    <source>
        <dbReference type="ARBA" id="ARBA00022670"/>
    </source>
</evidence>
<dbReference type="GO" id="GO:0006508">
    <property type="term" value="P:proteolysis"/>
    <property type="evidence" value="ECO:0007669"/>
    <property type="project" value="UniProtKB-KW"/>
</dbReference>
<evidence type="ECO:0000256" key="9">
    <source>
        <dbReference type="ARBA" id="ARBA00030390"/>
    </source>
</evidence>